<dbReference type="KEGG" id="tet:TTHERM_00657310"/>
<evidence type="ECO:0000256" key="1">
    <source>
        <dbReference type="SAM" id="Coils"/>
    </source>
</evidence>
<dbReference type="Proteomes" id="UP000009168">
    <property type="component" value="Unassembled WGS sequence"/>
</dbReference>
<feature type="coiled-coil region" evidence="1">
    <location>
        <begin position="305"/>
        <end position="332"/>
    </location>
</feature>
<feature type="compositionally biased region" description="Polar residues" evidence="2">
    <location>
        <begin position="1"/>
        <end position="43"/>
    </location>
</feature>
<evidence type="ECO:0000313" key="3">
    <source>
        <dbReference type="EMBL" id="EAS03786.3"/>
    </source>
</evidence>
<accession>I7MI03</accession>
<gene>
    <name evidence="3" type="ORF">TTHERM_00657310</name>
</gene>
<feature type="coiled-coil region" evidence="1">
    <location>
        <begin position="501"/>
        <end position="569"/>
    </location>
</feature>
<dbReference type="RefSeq" id="XP_001024031.3">
    <property type="nucleotide sequence ID" value="XM_001024031.3"/>
</dbReference>
<evidence type="ECO:0000256" key="2">
    <source>
        <dbReference type="SAM" id="MobiDB-lite"/>
    </source>
</evidence>
<organism evidence="3 4">
    <name type="scientific">Tetrahymena thermophila (strain SB210)</name>
    <dbReference type="NCBI Taxonomy" id="312017"/>
    <lineage>
        <taxon>Eukaryota</taxon>
        <taxon>Sar</taxon>
        <taxon>Alveolata</taxon>
        <taxon>Ciliophora</taxon>
        <taxon>Intramacronucleata</taxon>
        <taxon>Oligohymenophorea</taxon>
        <taxon>Hymenostomatida</taxon>
        <taxon>Tetrahymenina</taxon>
        <taxon>Tetrahymenidae</taxon>
        <taxon>Tetrahymena</taxon>
    </lineage>
</organism>
<dbReference type="GeneID" id="7827666"/>
<feature type="compositionally biased region" description="Low complexity" evidence="2">
    <location>
        <begin position="44"/>
        <end position="59"/>
    </location>
</feature>
<feature type="coiled-coil region" evidence="1">
    <location>
        <begin position="382"/>
        <end position="422"/>
    </location>
</feature>
<name>I7MI03_TETTS</name>
<dbReference type="InParanoid" id="I7MI03"/>
<keyword evidence="4" id="KW-1185">Reference proteome</keyword>
<reference evidence="4" key="1">
    <citation type="journal article" date="2006" name="PLoS Biol.">
        <title>Macronuclear genome sequence of the ciliate Tetrahymena thermophila, a model eukaryote.</title>
        <authorList>
            <person name="Eisen J.A."/>
            <person name="Coyne R.S."/>
            <person name="Wu M."/>
            <person name="Wu D."/>
            <person name="Thiagarajan M."/>
            <person name="Wortman J.R."/>
            <person name="Badger J.H."/>
            <person name="Ren Q."/>
            <person name="Amedeo P."/>
            <person name="Jones K.M."/>
            <person name="Tallon L.J."/>
            <person name="Delcher A.L."/>
            <person name="Salzberg S.L."/>
            <person name="Silva J.C."/>
            <person name="Haas B.J."/>
            <person name="Majoros W.H."/>
            <person name="Farzad M."/>
            <person name="Carlton J.M."/>
            <person name="Smith R.K. Jr."/>
            <person name="Garg J."/>
            <person name="Pearlman R.E."/>
            <person name="Karrer K.M."/>
            <person name="Sun L."/>
            <person name="Manning G."/>
            <person name="Elde N.C."/>
            <person name="Turkewitz A.P."/>
            <person name="Asai D.J."/>
            <person name="Wilkes D.E."/>
            <person name="Wang Y."/>
            <person name="Cai H."/>
            <person name="Collins K."/>
            <person name="Stewart B.A."/>
            <person name="Lee S.R."/>
            <person name="Wilamowska K."/>
            <person name="Weinberg Z."/>
            <person name="Ruzzo W.L."/>
            <person name="Wloga D."/>
            <person name="Gaertig J."/>
            <person name="Frankel J."/>
            <person name="Tsao C.-C."/>
            <person name="Gorovsky M.A."/>
            <person name="Keeling P.J."/>
            <person name="Waller R.F."/>
            <person name="Patron N.J."/>
            <person name="Cherry J.M."/>
            <person name="Stover N.A."/>
            <person name="Krieger C.J."/>
            <person name="del Toro C."/>
            <person name="Ryder H.F."/>
            <person name="Williamson S.C."/>
            <person name="Barbeau R.A."/>
            <person name="Hamilton E.P."/>
            <person name="Orias E."/>
        </authorList>
    </citation>
    <scope>NUCLEOTIDE SEQUENCE [LARGE SCALE GENOMIC DNA]</scope>
    <source>
        <strain evidence="4">SB210</strain>
    </source>
</reference>
<evidence type="ECO:0000313" key="4">
    <source>
        <dbReference type="Proteomes" id="UP000009168"/>
    </source>
</evidence>
<protein>
    <submittedName>
        <fullName evidence="3">Uncharacterized protein</fullName>
    </submittedName>
</protein>
<feature type="region of interest" description="Disordered" evidence="2">
    <location>
        <begin position="1"/>
        <end position="67"/>
    </location>
</feature>
<keyword evidence="1" id="KW-0175">Coiled coil</keyword>
<dbReference type="EMBL" id="GG662471">
    <property type="protein sequence ID" value="EAS03786.3"/>
    <property type="molecule type" value="Genomic_DNA"/>
</dbReference>
<sequence>MNELIQYQKQPSIKSIPRSSQEQKRSSVIRSILKSQSSPRFNHSQQVSQNSQFQSTQSSFIQKRGNKSAEKRIPKLILNQLNANPEDFFITEYHKPVEVKRKSALSEQPKIQFKKQKQIDVVVQDLKRAVSQLRNIQQIIDGNDKRGTKAKQTTQDEMEQTTLFFETPKVIETVKNEQNERNFLIQQIEKQIPEKKYNTYSQQVSPLSTKRTTRQTFHFSRESSIIKQNSPQVLSTRHMGEMILKKEQYTSRQDQIQKIQDVLLFGQHKLNVFAPTYKEKLQKLYSLQMQVKNLMGEQKLIEECNQNIDSDFNQLKQEIEQYEQKVDDEETIKLSLQFMIEVRSNDYMIKKVPYENDSIMLEVLKKFLSSEQDLLGTDVKAIDKIKQEFMKLKRERQQTQSKQNLLDENIRVKENNDEEVQKQIQREILYQQQIEIEKQMEEQRKSDREENRKARFQQKVLEQVQKIKDYKSFFDEIQNNFQQIQKPSDILDQFHHVKESNQFLKKRREILQNKIANLRKDLEEQQNELQMYKSKAYNESILDIEVDQMVDYVRQKEKAEQQLQKDKQTIFNKKIINQQIQFSIENLMSDLQNSSIQEIKQFHFTTGDSLQNKITKVIECQKLLRNKLWSENVTDEEIILFKNTKCYYLKNNNLNQGKIQQSKHSNENSITYIRN</sequence>
<proteinExistence type="predicted"/>
<dbReference type="AlphaFoldDB" id="I7MI03"/>